<evidence type="ECO:0000256" key="2">
    <source>
        <dbReference type="ARBA" id="ARBA00022475"/>
    </source>
</evidence>
<protein>
    <submittedName>
        <fullName evidence="8">Lipid A biosynthesis (KDO)2-(Lauroyl)-lipid IVA acyltransferase</fullName>
    </submittedName>
</protein>
<dbReference type="InterPro" id="IPR009003">
    <property type="entry name" value="Peptidase_S1_PA"/>
</dbReference>
<sequence>MIFYRGSRSVYLEFLLARQAKYFDTRFNKSLLHPRYWGTWLAIAVLFLFGVLPASVRDPIARLLARVVMKVAKKPLRIAKVNITHCFPEKSAEQVDELIKKNVETFVITLLSQAELLIRSNAHLKRRIQLNGFEHVKAARDAKQPIIFIMPHVWPMEYAGLRINMEIPLVTMAKAHRNGLFNWFSNRMRSSQNGRVYMREAGIRALLAELKNDNSFFYLPDEDLGPEQSVFAPFMGTVKATLPVVGRLAQAGNAQVMPVKIGYDQQAKQFIMTVMPAVNPDEMIGKENEAIALNKVVEQVINAYPEQYMWFLKLLKTRPPGEQEFY</sequence>
<dbReference type="NCBIfam" id="TIGR02208">
    <property type="entry name" value="lipid_A_msbB"/>
    <property type="match status" value="1"/>
</dbReference>
<keyword evidence="3" id="KW-0997">Cell inner membrane</keyword>
<evidence type="ECO:0000313" key="8">
    <source>
        <dbReference type="EMBL" id="ABI71561.1"/>
    </source>
</evidence>
<keyword evidence="7" id="KW-0812">Transmembrane</keyword>
<feature type="transmembrane region" description="Helical" evidence="7">
    <location>
        <begin position="37"/>
        <end position="56"/>
    </location>
</feature>
<keyword evidence="9" id="KW-1185">Reference proteome</keyword>
<evidence type="ECO:0000256" key="5">
    <source>
        <dbReference type="ARBA" id="ARBA00023136"/>
    </source>
</evidence>
<dbReference type="GO" id="GO:0009276">
    <property type="term" value="C:Gram-negative-bacterium-type cell wall"/>
    <property type="evidence" value="ECO:0007669"/>
    <property type="project" value="InterPro"/>
</dbReference>
<organism evidence="8 9">
    <name type="scientific">Shewanella frigidimarina (strain NCIMB 400)</name>
    <dbReference type="NCBI Taxonomy" id="318167"/>
    <lineage>
        <taxon>Bacteria</taxon>
        <taxon>Pseudomonadati</taxon>
        <taxon>Pseudomonadota</taxon>
        <taxon>Gammaproteobacteria</taxon>
        <taxon>Alteromonadales</taxon>
        <taxon>Shewanellaceae</taxon>
        <taxon>Shewanella</taxon>
    </lineage>
</organism>
<evidence type="ECO:0000256" key="1">
    <source>
        <dbReference type="ARBA" id="ARBA00004533"/>
    </source>
</evidence>
<dbReference type="GO" id="GO:0009247">
    <property type="term" value="P:glycolipid biosynthetic process"/>
    <property type="evidence" value="ECO:0007669"/>
    <property type="project" value="UniProtKB-ARBA"/>
</dbReference>
<dbReference type="InterPro" id="IPR011921">
    <property type="entry name" value="Lipid_A_MsbB"/>
</dbReference>
<keyword evidence="4 8" id="KW-0808">Transferase</keyword>
<dbReference type="GO" id="GO:0009103">
    <property type="term" value="P:lipopolysaccharide biosynthetic process"/>
    <property type="evidence" value="ECO:0007669"/>
    <property type="project" value="InterPro"/>
</dbReference>
<keyword evidence="5 7" id="KW-0472">Membrane</keyword>
<name>Q083K4_SHEFN</name>
<evidence type="ECO:0000256" key="6">
    <source>
        <dbReference type="ARBA" id="ARBA00023315"/>
    </source>
</evidence>
<dbReference type="PANTHER" id="PTHR30606:SF4">
    <property type="entry name" value="LIPID A BIOSYNTHESIS MYRISTOYLTRANSFERASE"/>
    <property type="match status" value="1"/>
</dbReference>
<keyword evidence="2" id="KW-1003">Cell membrane</keyword>
<comment type="subcellular location">
    <subcellularLocation>
        <location evidence="1">Cell inner membrane</location>
    </subcellularLocation>
</comment>
<evidence type="ECO:0000256" key="7">
    <source>
        <dbReference type="SAM" id="Phobius"/>
    </source>
</evidence>
<dbReference type="AlphaFoldDB" id="Q083K4"/>
<dbReference type="CDD" id="cd07984">
    <property type="entry name" value="LPLAT_LABLAT-like"/>
    <property type="match status" value="1"/>
</dbReference>
<evidence type="ECO:0000256" key="3">
    <source>
        <dbReference type="ARBA" id="ARBA00022519"/>
    </source>
</evidence>
<dbReference type="Pfam" id="PF03279">
    <property type="entry name" value="Lip_A_acyltrans"/>
    <property type="match status" value="1"/>
</dbReference>
<keyword evidence="6 8" id="KW-0012">Acyltransferase</keyword>
<dbReference type="eggNOG" id="COG1560">
    <property type="taxonomic scope" value="Bacteria"/>
</dbReference>
<dbReference type="PANTHER" id="PTHR30606">
    <property type="entry name" value="LIPID A BIOSYNTHESIS LAUROYL ACYLTRANSFERASE"/>
    <property type="match status" value="1"/>
</dbReference>
<reference evidence="8 9" key="1">
    <citation type="submission" date="2006-08" db="EMBL/GenBank/DDBJ databases">
        <title>Complete sequence of Shewanella frigidimarina NCIMB 400.</title>
        <authorList>
            <consortium name="US DOE Joint Genome Institute"/>
            <person name="Copeland A."/>
            <person name="Lucas S."/>
            <person name="Lapidus A."/>
            <person name="Barry K."/>
            <person name="Detter J.C."/>
            <person name="Glavina del Rio T."/>
            <person name="Hammon N."/>
            <person name="Israni S."/>
            <person name="Dalin E."/>
            <person name="Tice H."/>
            <person name="Pitluck S."/>
            <person name="Fredrickson J.K."/>
            <person name="Kolker E."/>
            <person name="McCuel L.A."/>
            <person name="DiChristina T."/>
            <person name="Nealson K.H."/>
            <person name="Newman D."/>
            <person name="Tiedje J.M."/>
            <person name="Zhou J."/>
            <person name="Romine M.F."/>
            <person name="Culley D.E."/>
            <person name="Serres M."/>
            <person name="Chertkov O."/>
            <person name="Brettin T."/>
            <person name="Bruce D."/>
            <person name="Han C."/>
            <person name="Tapia R."/>
            <person name="Gilna P."/>
            <person name="Schmutz J."/>
            <person name="Larimer F."/>
            <person name="Land M."/>
            <person name="Hauser L."/>
            <person name="Kyrpides N."/>
            <person name="Mikhailova N."/>
            <person name="Richardson P."/>
        </authorList>
    </citation>
    <scope>NUCLEOTIDE SEQUENCE [LARGE SCALE GENOMIC DNA]</scope>
    <source>
        <strain evidence="8 9">NCIMB 400</strain>
    </source>
</reference>
<dbReference type="GO" id="GO:0016747">
    <property type="term" value="F:acyltransferase activity, transferring groups other than amino-acyl groups"/>
    <property type="evidence" value="ECO:0007669"/>
    <property type="project" value="InterPro"/>
</dbReference>
<dbReference type="GO" id="GO:0005886">
    <property type="term" value="C:plasma membrane"/>
    <property type="evidence" value="ECO:0007669"/>
    <property type="project" value="UniProtKB-SubCell"/>
</dbReference>
<dbReference type="NCBIfam" id="NF006507">
    <property type="entry name" value="PRK08943.1"/>
    <property type="match status" value="1"/>
</dbReference>
<dbReference type="HOGENOM" id="CLU_049421_1_0_6"/>
<evidence type="ECO:0000313" key="9">
    <source>
        <dbReference type="Proteomes" id="UP000000684"/>
    </source>
</evidence>
<evidence type="ECO:0000256" key="4">
    <source>
        <dbReference type="ARBA" id="ARBA00022679"/>
    </source>
</evidence>
<dbReference type="SUPFAM" id="SSF50494">
    <property type="entry name" value="Trypsin-like serine proteases"/>
    <property type="match status" value="1"/>
</dbReference>
<accession>Q083K4</accession>
<dbReference type="EMBL" id="CP000447">
    <property type="protein sequence ID" value="ABI71561.1"/>
    <property type="molecule type" value="Genomic_DNA"/>
</dbReference>
<proteinExistence type="predicted"/>
<dbReference type="KEGG" id="sfr:Sfri_1711"/>
<dbReference type="PIRSF" id="PIRSF026649">
    <property type="entry name" value="MsbB"/>
    <property type="match status" value="1"/>
</dbReference>
<dbReference type="InterPro" id="IPR004960">
    <property type="entry name" value="LipA_acyltrans"/>
</dbReference>
<dbReference type="STRING" id="318167.Sfri_1711"/>
<keyword evidence="7" id="KW-1133">Transmembrane helix</keyword>
<gene>
    <name evidence="8" type="ordered locus">Sfri_1711</name>
</gene>
<dbReference type="Proteomes" id="UP000000684">
    <property type="component" value="Chromosome"/>
</dbReference>